<dbReference type="Pfam" id="PF01551">
    <property type="entry name" value="Peptidase_M23"/>
    <property type="match status" value="1"/>
</dbReference>
<dbReference type="CDD" id="cd12797">
    <property type="entry name" value="M23_peptidase"/>
    <property type="match status" value="1"/>
</dbReference>
<dbReference type="PANTHER" id="PTHR21666:SF270">
    <property type="entry name" value="MUREIN HYDROLASE ACTIVATOR ENVC"/>
    <property type="match status" value="1"/>
</dbReference>
<sequence length="196" mass="22374">MKIQLLILSAFIACFANAQLSDQEIYDAKGGRIYNDTSYIYWLPFMPGERFLLVQAANSHMSHRNELSLDFKMKKGSKVCAARDGIVTEVKKDSDKGGLKDEYLSEGNHIFIRHNDGSMAQYWHLDKDGACVNVGDNVKKGQLIGLSGNTGYTAFPHLHFQVKNKEGKQILTRFLTRRGIIYLRPAKWYKCLHERQ</sequence>
<keyword evidence="1" id="KW-0732">Signal</keyword>
<dbReference type="Proteomes" id="UP000306918">
    <property type="component" value="Unassembled WGS sequence"/>
</dbReference>
<dbReference type="PANTHER" id="PTHR21666">
    <property type="entry name" value="PEPTIDASE-RELATED"/>
    <property type="match status" value="1"/>
</dbReference>
<evidence type="ECO:0000256" key="1">
    <source>
        <dbReference type="SAM" id="SignalP"/>
    </source>
</evidence>
<dbReference type="GO" id="GO:0004222">
    <property type="term" value="F:metalloendopeptidase activity"/>
    <property type="evidence" value="ECO:0007669"/>
    <property type="project" value="TreeGrafter"/>
</dbReference>
<dbReference type="InterPro" id="IPR050570">
    <property type="entry name" value="Cell_wall_metabolism_enzyme"/>
</dbReference>
<dbReference type="Gene3D" id="2.70.70.10">
    <property type="entry name" value="Glucose Permease (Domain IIA)"/>
    <property type="match status" value="1"/>
</dbReference>
<dbReference type="EMBL" id="STFF01000016">
    <property type="protein sequence ID" value="THU30460.1"/>
    <property type="molecule type" value="Genomic_DNA"/>
</dbReference>
<dbReference type="InterPro" id="IPR011055">
    <property type="entry name" value="Dup_hybrid_motif"/>
</dbReference>
<comment type="caution">
    <text evidence="3">The sequence shown here is derived from an EMBL/GenBank/DDBJ whole genome shotgun (WGS) entry which is preliminary data.</text>
</comment>
<gene>
    <name evidence="3" type="ORF">FAM09_30345</name>
</gene>
<feature type="chain" id="PRO_5020501201" evidence="1">
    <location>
        <begin position="19"/>
        <end position="196"/>
    </location>
</feature>
<dbReference type="AlphaFoldDB" id="A0A4S8H6N8"/>
<evidence type="ECO:0000313" key="4">
    <source>
        <dbReference type="Proteomes" id="UP000306918"/>
    </source>
</evidence>
<feature type="signal peptide" evidence="1">
    <location>
        <begin position="1"/>
        <end position="18"/>
    </location>
</feature>
<accession>A0A4S8H6N8</accession>
<protein>
    <submittedName>
        <fullName evidence="3">M23 family metallopeptidase</fullName>
    </submittedName>
</protein>
<keyword evidence="4" id="KW-1185">Reference proteome</keyword>
<evidence type="ECO:0000313" key="3">
    <source>
        <dbReference type="EMBL" id="THU30460.1"/>
    </source>
</evidence>
<dbReference type="OrthoDB" id="9809488at2"/>
<dbReference type="InterPro" id="IPR016047">
    <property type="entry name" value="M23ase_b-sheet_dom"/>
</dbReference>
<evidence type="ECO:0000259" key="2">
    <source>
        <dbReference type="Pfam" id="PF01551"/>
    </source>
</evidence>
<feature type="domain" description="M23ase beta-sheet core" evidence="2">
    <location>
        <begin position="68"/>
        <end position="166"/>
    </location>
</feature>
<proteinExistence type="predicted"/>
<organism evidence="3 4">
    <name type="scientific">Niastella caeni</name>
    <dbReference type="NCBI Taxonomy" id="2569763"/>
    <lineage>
        <taxon>Bacteria</taxon>
        <taxon>Pseudomonadati</taxon>
        <taxon>Bacteroidota</taxon>
        <taxon>Chitinophagia</taxon>
        <taxon>Chitinophagales</taxon>
        <taxon>Chitinophagaceae</taxon>
        <taxon>Niastella</taxon>
    </lineage>
</organism>
<dbReference type="SUPFAM" id="SSF51261">
    <property type="entry name" value="Duplicated hybrid motif"/>
    <property type="match status" value="1"/>
</dbReference>
<dbReference type="RefSeq" id="WP_136580934.1">
    <property type="nucleotide sequence ID" value="NZ_STFF01000016.1"/>
</dbReference>
<reference evidence="3 4" key="1">
    <citation type="submission" date="2019-04" db="EMBL/GenBank/DDBJ databases">
        <title>Niastella caeni sp. nov., isolated from activated sludge.</title>
        <authorList>
            <person name="Sheng M."/>
        </authorList>
    </citation>
    <scope>NUCLEOTIDE SEQUENCE [LARGE SCALE GENOMIC DNA]</scope>
    <source>
        <strain evidence="3 4">HX-2-15</strain>
    </source>
</reference>
<name>A0A4S8H6N8_9BACT</name>